<evidence type="ECO:0000256" key="1">
    <source>
        <dbReference type="ARBA" id="ARBA00009125"/>
    </source>
</evidence>
<reference evidence="4 6" key="2">
    <citation type="journal article" date="2017" name="BMC Genomics">
        <title>Genomic analysis of methanogenic archaea reveals a shift towards energy conservation.</title>
        <authorList>
            <person name="Gilmore S.P."/>
            <person name="Henske J.K."/>
            <person name="Sexton J.A."/>
            <person name="Solomon K.V."/>
            <person name="Seppala S."/>
            <person name="Yoo J.I."/>
            <person name="Huyett L.M."/>
            <person name="Pressman A."/>
            <person name="Cogan J.Z."/>
            <person name="Kivenson V."/>
            <person name="Peng X."/>
            <person name="Tan Y."/>
            <person name="Valentine D.L."/>
            <person name="O'Malley M.A."/>
        </authorList>
    </citation>
    <scope>NUCLEOTIDE SEQUENCE [LARGE SCALE GENOMIC DNA]</scope>
    <source>
        <strain evidence="4 6">1R-7</strain>
    </source>
</reference>
<dbReference type="SUPFAM" id="SSF53659">
    <property type="entry name" value="Isocitrate/Isopropylmalate dehydrogenase-like"/>
    <property type="match status" value="1"/>
</dbReference>
<gene>
    <name evidence="4" type="ORF">ASJ82_06210</name>
    <name evidence="5" type="ORF">MSCUN_15890</name>
</gene>
<reference evidence="5 7" key="1">
    <citation type="submission" date="2016-04" db="EMBL/GenBank/DDBJ databases">
        <title>Genome sequence of Methanosphaera cuniculi DSM 4103.</title>
        <authorList>
            <person name="Poehlein A."/>
            <person name="Seedorf H."/>
            <person name="Daniel R."/>
        </authorList>
    </citation>
    <scope>NUCLEOTIDE SEQUENCE [LARGE SCALE GENOMIC DNA]</scope>
    <source>
        <strain evidence="5 7">DSM 4103</strain>
    </source>
</reference>
<dbReference type="OrthoDB" id="53227at2157"/>
<keyword evidence="3 4" id="KW-0808">Transferase</keyword>
<keyword evidence="6" id="KW-1185">Reference proteome</keyword>
<proteinExistence type="inferred from homology"/>
<dbReference type="GO" id="GO:0032259">
    <property type="term" value="P:methylation"/>
    <property type="evidence" value="ECO:0007669"/>
    <property type="project" value="UniProtKB-KW"/>
</dbReference>
<evidence type="ECO:0000313" key="7">
    <source>
        <dbReference type="Proteomes" id="UP000246004"/>
    </source>
</evidence>
<dbReference type="RefSeq" id="WP_095609174.1">
    <property type="nucleotide sequence ID" value="NZ_CAUHCB010000003.1"/>
</dbReference>
<dbReference type="EMBL" id="LMVN01000026">
    <property type="protein sequence ID" value="PAV06743.1"/>
    <property type="molecule type" value="Genomic_DNA"/>
</dbReference>
<evidence type="ECO:0000313" key="6">
    <source>
        <dbReference type="Proteomes" id="UP000217528"/>
    </source>
</evidence>
<accession>A0A2A2HBY2</accession>
<dbReference type="Proteomes" id="UP000246004">
    <property type="component" value="Unassembled WGS sequence"/>
</dbReference>
<dbReference type="AlphaFoldDB" id="A0A2A2HBY2"/>
<comment type="caution">
    <text evidence="4">The sequence shown here is derived from an EMBL/GenBank/DDBJ whole genome shotgun (WGS) entry which is preliminary data.</text>
</comment>
<evidence type="ECO:0000313" key="4">
    <source>
        <dbReference type="EMBL" id="PAV06743.1"/>
    </source>
</evidence>
<dbReference type="InterPro" id="IPR016764">
    <property type="entry name" value="MeTrfase_MtxX_xsu"/>
</dbReference>
<dbReference type="GO" id="GO:0008168">
    <property type="term" value="F:methyltransferase activity"/>
    <property type="evidence" value="ECO:0007669"/>
    <property type="project" value="UniProtKB-KW"/>
</dbReference>
<evidence type="ECO:0000313" key="5">
    <source>
        <dbReference type="EMBL" id="PWL07507.1"/>
    </source>
</evidence>
<dbReference type="Gene3D" id="3.40.50.10750">
    <property type="entry name" value="Isocitrate/Isopropylmalate dehydrogenase-like"/>
    <property type="match status" value="1"/>
</dbReference>
<organism evidence="4 6">
    <name type="scientific">Methanosphaera cuniculi</name>
    <dbReference type="NCBI Taxonomy" id="1077256"/>
    <lineage>
        <taxon>Archaea</taxon>
        <taxon>Methanobacteriati</taxon>
        <taxon>Methanobacteriota</taxon>
        <taxon>Methanomada group</taxon>
        <taxon>Methanobacteria</taxon>
        <taxon>Methanobacteriales</taxon>
        <taxon>Methanobacteriaceae</taxon>
        <taxon>Methanosphaera</taxon>
    </lineage>
</organism>
<protein>
    <submittedName>
        <fullName evidence="4">Methyltransferase</fullName>
    </submittedName>
    <submittedName>
        <fullName evidence="5">Phosphate butyryltransferase</fullName>
    </submittedName>
</protein>
<dbReference type="EMBL" id="LWMS01000048">
    <property type="protein sequence ID" value="PWL07507.1"/>
    <property type="molecule type" value="Genomic_DNA"/>
</dbReference>
<sequence length="232" mass="26059">MKIAIGLGENKNVLEAVEMFPFDDIKIAKTNEELLKYIEDPTIDGVIRGSLESNIIMDLKKKHPHIFRASILEKDGHIFLLTPVGIDECDTIRAKRVIIEESSKMIENLGLEPKIALISGGRKQDKGRSAKIDQTIDECEQLTSELKDQYNIKHYYILIEEAIKDQANIIVAPDGIIGNIIFRSLVLVSEVRSYGALTLKQPNLFIDTSRSQTTEGYVNAIKLLSHLIGEEK</sequence>
<name>A0A2A2HBY2_9EURY</name>
<evidence type="ECO:0000256" key="3">
    <source>
        <dbReference type="ARBA" id="ARBA00022679"/>
    </source>
</evidence>
<dbReference type="NCBIfam" id="TIGR03270">
    <property type="entry name" value="methan_mark_4"/>
    <property type="match status" value="1"/>
</dbReference>
<keyword evidence="2 4" id="KW-0489">Methyltransferase</keyword>
<dbReference type="Proteomes" id="UP000217528">
    <property type="component" value="Unassembled WGS sequence"/>
</dbReference>
<comment type="similarity">
    <text evidence="1">Belongs to the MtxX family.</text>
</comment>
<evidence type="ECO:0000256" key="2">
    <source>
        <dbReference type="ARBA" id="ARBA00022603"/>
    </source>
</evidence>
<dbReference type="InterPro" id="IPR042112">
    <property type="entry name" value="P_AcTrfase_dom2"/>
</dbReference>